<dbReference type="AlphaFoldDB" id="A0A183JTC2"/>
<reference evidence="3" key="1">
    <citation type="submission" date="2016-06" db="UniProtKB">
        <authorList>
            <consortium name="WormBaseParasite"/>
        </authorList>
    </citation>
    <scope>IDENTIFICATION</scope>
</reference>
<dbReference type="EMBL" id="UZAK01011248">
    <property type="protein sequence ID" value="VDO99699.1"/>
    <property type="molecule type" value="Genomic_DNA"/>
</dbReference>
<evidence type="ECO:0000313" key="1">
    <source>
        <dbReference type="EMBL" id="VDO99699.1"/>
    </source>
</evidence>
<dbReference type="Proteomes" id="UP000279833">
    <property type="component" value="Unassembled WGS sequence"/>
</dbReference>
<proteinExistence type="predicted"/>
<evidence type="ECO:0000313" key="2">
    <source>
        <dbReference type="Proteomes" id="UP000279833"/>
    </source>
</evidence>
<protein>
    <submittedName>
        <fullName evidence="1 3">Uncharacterized protein</fullName>
    </submittedName>
</protein>
<gene>
    <name evidence="1" type="ORF">SCUD_LOCUS5963</name>
</gene>
<dbReference type="WBParaSite" id="SCUD_0000596201-mRNA-1">
    <property type="protein sequence ID" value="SCUD_0000596201-mRNA-1"/>
    <property type="gene ID" value="SCUD_0000596201"/>
</dbReference>
<reference evidence="1 2" key="2">
    <citation type="submission" date="2018-11" db="EMBL/GenBank/DDBJ databases">
        <authorList>
            <consortium name="Pathogen Informatics"/>
        </authorList>
    </citation>
    <scope>NUCLEOTIDE SEQUENCE [LARGE SCALE GENOMIC DNA]</scope>
    <source>
        <strain evidence="1">Dakar</strain>
        <strain evidence="2">Dakar, Senegal</strain>
    </source>
</reference>
<organism evidence="3">
    <name type="scientific">Schistosoma curassoni</name>
    <dbReference type="NCBI Taxonomy" id="6186"/>
    <lineage>
        <taxon>Eukaryota</taxon>
        <taxon>Metazoa</taxon>
        <taxon>Spiralia</taxon>
        <taxon>Lophotrochozoa</taxon>
        <taxon>Platyhelminthes</taxon>
        <taxon>Trematoda</taxon>
        <taxon>Digenea</taxon>
        <taxon>Strigeidida</taxon>
        <taxon>Schistosomatoidea</taxon>
        <taxon>Schistosomatidae</taxon>
        <taxon>Schistosoma</taxon>
    </lineage>
</organism>
<accession>A0A183JTC2</accession>
<evidence type="ECO:0000313" key="3">
    <source>
        <dbReference type="WBParaSite" id="SCUD_0000596201-mRNA-1"/>
    </source>
</evidence>
<keyword evidence="2" id="KW-1185">Reference proteome</keyword>
<name>A0A183JTC2_9TREM</name>
<sequence length="35" mass="3924">MVAGGSQQEILVLGFVLIGTRQQGKYFIFLFSVIY</sequence>